<proteinExistence type="predicted"/>
<dbReference type="EMBL" id="MPUH01000030">
    <property type="protein sequence ID" value="OMJ94232.1"/>
    <property type="molecule type" value="Genomic_DNA"/>
</dbReference>
<dbReference type="OrthoDB" id="10523393at2759"/>
<reference evidence="2 3" key="1">
    <citation type="submission" date="2016-11" db="EMBL/GenBank/DDBJ databases">
        <title>The macronuclear genome of Stentor coeruleus: a giant cell with tiny introns.</title>
        <authorList>
            <person name="Slabodnick M."/>
            <person name="Ruby J.G."/>
            <person name="Reiff S.B."/>
            <person name="Swart E.C."/>
            <person name="Gosai S."/>
            <person name="Prabakaran S."/>
            <person name="Witkowska E."/>
            <person name="Larue G.E."/>
            <person name="Fisher S."/>
            <person name="Freeman R.M."/>
            <person name="Gunawardena J."/>
            <person name="Chu W."/>
            <person name="Stover N.A."/>
            <person name="Gregory B.D."/>
            <person name="Nowacki M."/>
            <person name="Derisi J."/>
            <person name="Roy S.W."/>
            <person name="Marshall W.F."/>
            <person name="Sood P."/>
        </authorList>
    </citation>
    <scope>NUCLEOTIDE SEQUENCE [LARGE SCALE GENOMIC DNA]</scope>
    <source>
        <strain evidence="2">WM001</strain>
    </source>
</reference>
<evidence type="ECO:0000313" key="3">
    <source>
        <dbReference type="Proteomes" id="UP000187209"/>
    </source>
</evidence>
<keyword evidence="3" id="KW-1185">Reference proteome</keyword>
<organism evidence="2 3">
    <name type="scientific">Stentor coeruleus</name>
    <dbReference type="NCBI Taxonomy" id="5963"/>
    <lineage>
        <taxon>Eukaryota</taxon>
        <taxon>Sar</taxon>
        <taxon>Alveolata</taxon>
        <taxon>Ciliophora</taxon>
        <taxon>Postciliodesmatophora</taxon>
        <taxon>Heterotrichea</taxon>
        <taxon>Heterotrichida</taxon>
        <taxon>Stentoridae</taxon>
        <taxon>Stentor</taxon>
    </lineage>
</organism>
<evidence type="ECO:0000313" key="2">
    <source>
        <dbReference type="EMBL" id="OMJ94232.1"/>
    </source>
</evidence>
<dbReference type="InterPro" id="IPR023238">
    <property type="entry name" value="FAM175"/>
</dbReference>
<evidence type="ECO:0008006" key="4">
    <source>
        <dbReference type="Google" id="ProtNLM"/>
    </source>
</evidence>
<dbReference type="GO" id="GO:0005634">
    <property type="term" value="C:nucleus"/>
    <property type="evidence" value="ECO:0007669"/>
    <property type="project" value="TreeGrafter"/>
</dbReference>
<gene>
    <name evidence="2" type="ORF">SteCoe_2721</name>
</gene>
<dbReference type="PANTHER" id="PTHR31728:SF5">
    <property type="entry name" value="OS07G0540200 PROTEIN"/>
    <property type="match status" value="1"/>
</dbReference>
<dbReference type="Proteomes" id="UP000187209">
    <property type="component" value="Unassembled WGS sequence"/>
</dbReference>
<evidence type="ECO:0000256" key="1">
    <source>
        <dbReference type="SAM" id="Coils"/>
    </source>
</evidence>
<feature type="coiled-coil region" evidence="1">
    <location>
        <begin position="215"/>
        <end position="249"/>
    </location>
</feature>
<dbReference type="GO" id="GO:0031593">
    <property type="term" value="F:polyubiquitin modification-dependent protein binding"/>
    <property type="evidence" value="ECO:0007669"/>
    <property type="project" value="TreeGrafter"/>
</dbReference>
<keyword evidence="1" id="KW-0175">Coiled coil</keyword>
<sequence length="253" mass="29117">MQNQYTISSECIAAIIHRISLCLGDFEGLLYGSKKKITTSKLRDDGSYESIIVTMINNVFIFNSQKIISGSAQIQENIKEVPKEMKVVGWIAGRREVPPLPSVGDRSTYTYLSSLTEKFPNYFVPDLIFGLFISKNVHFESAAEIEIGRQTSVSPFEYKFFNPKENFVSIKVIIENLKDTQPKYNDLSLTYSLSSIQENFDMKINQIPRMLMEECKECIQKIEELTSDVRRQQLELEHALLENIKLKSELYRS</sequence>
<name>A0A1R2CZ02_9CILI</name>
<dbReference type="AlphaFoldDB" id="A0A1R2CZ02"/>
<dbReference type="PANTHER" id="PTHR31728">
    <property type="entry name" value="ABRAXAS FAMILY MEMBER"/>
    <property type="match status" value="1"/>
</dbReference>
<comment type="caution">
    <text evidence="2">The sequence shown here is derived from an EMBL/GenBank/DDBJ whole genome shotgun (WGS) entry which is preliminary data.</text>
</comment>
<accession>A0A1R2CZ02</accession>
<protein>
    <recommendedName>
        <fullName evidence="4">JAB1/MPN/MOV34 metalloenzyme domain-containing protein</fullName>
    </recommendedName>
</protein>